<dbReference type="Gene3D" id="1.25.40.420">
    <property type="match status" value="2"/>
</dbReference>
<dbReference type="Gene3D" id="2.120.10.80">
    <property type="entry name" value="Kelch-type beta propeller"/>
    <property type="match status" value="1"/>
</dbReference>
<dbReference type="EMBL" id="GG666494">
    <property type="protein sequence ID" value="EEN62615.1"/>
    <property type="molecule type" value="Genomic_DNA"/>
</dbReference>
<organism>
    <name type="scientific">Branchiostoma floridae</name>
    <name type="common">Florida lancelet</name>
    <name type="synonym">Amphioxus</name>
    <dbReference type="NCBI Taxonomy" id="7739"/>
    <lineage>
        <taxon>Eukaryota</taxon>
        <taxon>Metazoa</taxon>
        <taxon>Chordata</taxon>
        <taxon>Cephalochordata</taxon>
        <taxon>Leptocardii</taxon>
        <taxon>Amphioxiformes</taxon>
        <taxon>Branchiostomatidae</taxon>
        <taxon>Branchiostoma</taxon>
    </lineage>
</organism>
<dbReference type="SUPFAM" id="SSF117281">
    <property type="entry name" value="Kelch motif"/>
    <property type="match status" value="1"/>
</dbReference>
<gene>
    <name evidence="4" type="ORF">BRAFLDRAFT_120105</name>
</gene>
<evidence type="ECO:0000256" key="2">
    <source>
        <dbReference type="ARBA" id="ARBA00022737"/>
    </source>
</evidence>
<dbReference type="Pfam" id="PF00651">
    <property type="entry name" value="BTB"/>
    <property type="match status" value="1"/>
</dbReference>
<protein>
    <recommendedName>
        <fullName evidence="3">BTB domain-containing protein</fullName>
    </recommendedName>
</protein>
<dbReference type="PIRSF" id="PIRSF037037">
    <property type="entry name" value="Kelch-like_protein_gigaxonin"/>
    <property type="match status" value="1"/>
</dbReference>
<dbReference type="Pfam" id="PF01344">
    <property type="entry name" value="Kelch_1"/>
    <property type="match status" value="3"/>
</dbReference>
<name>C3YA67_BRAFL</name>
<dbReference type="FunFam" id="1.25.40.420:FF:000001">
    <property type="entry name" value="Kelch-like family member 12"/>
    <property type="match status" value="2"/>
</dbReference>
<dbReference type="PANTHER" id="PTHR24412:SF272">
    <property type="entry name" value="KELCH-LIKE PROTEIN DIABLO"/>
    <property type="match status" value="1"/>
</dbReference>
<dbReference type="Pfam" id="PF07707">
    <property type="entry name" value="BACK"/>
    <property type="match status" value="2"/>
</dbReference>
<proteinExistence type="predicted"/>
<dbReference type="PROSITE" id="PS50097">
    <property type="entry name" value="BTB"/>
    <property type="match status" value="1"/>
</dbReference>
<dbReference type="SMART" id="SM00612">
    <property type="entry name" value="Kelch"/>
    <property type="match status" value="4"/>
</dbReference>
<dbReference type="AlphaFoldDB" id="C3YA67"/>
<keyword evidence="2" id="KW-0677">Repeat</keyword>
<dbReference type="InterPro" id="IPR015915">
    <property type="entry name" value="Kelch-typ_b-propeller"/>
</dbReference>
<dbReference type="STRING" id="7739.C3YA67"/>
<dbReference type="InterPro" id="IPR011705">
    <property type="entry name" value="BACK"/>
</dbReference>
<reference evidence="4" key="1">
    <citation type="journal article" date="2008" name="Nature">
        <title>The amphioxus genome and the evolution of the chordate karyotype.</title>
        <authorList>
            <consortium name="US DOE Joint Genome Institute (JGI-PGF)"/>
            <person name="Putnam N.H."/>
            <person name="Butts T."/>
            <person name="Ferrier D.E.K."/>
            <person name="Furlong R.F."/>
            <person name="Hellsten U."/>
            <person name="Kawashima T."/>
            <person name="Robinson-Rechavi M."/>
            <person name="Shoguchi E."/>
            <person name="Terry A."/>
            <person name="Yu J.-K."/>
            <person name="Benito-Gutierrez E.L."/>
            <person name="Dubchak I."/>
            <person name="Garcia-Fernandez J."/>
            <person name="Gibson-Brown J.J."/>
            <person name="Grigoriev I.V."/>
            <person name="Horton A.C."/>
            <person name="de Jong P.J."/>
            <person name="Jurka J."/>
            <person name="Kapitonov V.V."/>
            <person name="Kohara Y."/>
            <person name="Kuroki Y."/>
            <person name="Lindquist E."/>
            <person name="Lucas S."/>
            <person name="Osoegawa K."/>
            <person name="Pennacchio L.A."/>
            <person name="Salamov A.A."/>
            <person name="Satou Y."/>
            <person name="Sauka-Spengler T."/>
            <person name="Schmutz J."/>
            <person name="Shin-I T."/>
            <person name="Toyoda A."/>
            <person name="Bronner-Fraser M."/>
            <person name="Fujiyama A."/>
            <person name="Holland L.Z."/>
            <person name="Holland P.W.H."/>
            <person name="Satoh N."/>
            <person name="Rokhsar D.S."/>
        </authorList>
    </citation>
    <scope>NUCLEOTIDE SEQUENCE [LARGE SCALE GENOMIC DNA]</scope>
    <source>
        <strain evidence="4">S238N-H82</strain>
        <tissue evidence="4">Testes</tissue>
    </source>
</reference>
<dbReference type="PANTHER" id="PTHR24412">
    <property type="entry name" value="KELCH PROTEIN"/>
    <property type="match status" value="1"/>
</dbReference>
<dbReference type="InterPro" id="IPR006652">
    <property type="entry name" value="Kelch_1"/>
</dbReference>
<dbReference type="InParanoid" id="C3YA67"/>
<evidence type="ECO:0000259" key="3">
    <source>
        <dbReference type="PROSITE" id="PS50097"/>
    </source>
</evidence>
<dbReference type="InterPro" id="IPR017096">
    <property type="entry name" value="BTB-kelch_protein"/>
</dbReference>
<dbReference type="SUPFAM" id="SSF54695">
    <property type="entry name" value="POZ domain"/>
    <property type="match status" value="1"/>
</dbReference>
<dbReference type="Gene3D" id="3.30.710.10">
    <property type="entry name" value="Potassium Channel Kv1.1, Chain A"/>
    <property type="match status" value="1"/>
</dbReference>
<evidence type="ECO:0000256" key="1">
    <source>
        <dbReference type="ARBA" id="ARBA00022441"/>
    </source>
</evidence>
<dbReference type="SMART" id="SM00225">
    <property type="entry name" value="BTB"/>
    <property type="match status" value="1"/>
</dbReference>
<feature type="domain" description="BTB" evidence="3">
    <location>
        <begin position="36"/>
        <end position="103"/>
    </location>
</feature>
<keyword evidence="1" id="KW-0880">Kelch repeat</keyword>
<evidence type="ECO:0000313" key="4">
    <source>
        <dbReference type="EMBL" id="EEN62615.1"/>
    </source>
</evidence>
<dbReference type="eggNOG" id="KOG4441">
    <property type="taxonomic scope" value="Eukaryota"/>
</dbReference>
<dbReference type="InterPro" id="IPR000210">
    <property type="entry name" value="BTB/POZ_dom"/>
</dbReference>
<dbReference type="InterPro" id="IPR011333">
    <property type="entry name" value="SKP1/BTB/POZ_sf"/>
</dbReference>
<dbReference type="SMART" id="SM00875">
    <property type="entry name" value="BACK"/>
    <property type="match status" value="2"/>
</dbReference>
<sequence length="686" mass="76765">MAAGQQSQASFDFCHTPHAGSLLQGLQELRSNNLLTDVTLCVSGKEIPCHRNVLAACSEYFHAMFCNGHRESQERKVDIHGVSPDTFQLLVDYMYTSKVTITEDNAVELLEGANFFRIQPVRGACVTFISNNLSAKDCLQMLHLGNMLSCPDLEKKASSCALEEFETVSKTPEILSLTKDQLKTLISSDDLKASEETVYTAVMAWIDHDHEQRKEEMRELMELVRFPFMDKMHFLKNVQTNKAVCTSCQDRARFRAKDCLQMLRLGNMLSCPDLEKKARLCALEEFETVSKTSELLSLTKDQLKTLISSDDLKASEETVYTAVMAWIDHDHEQRKEEMRELMELVRFPFMDKMYFLKNVQTNKAVCTSCQDIVTETLTYQLFPEEVQSPRTRPRRASGLREAVVVMAGKRRRGNTFDDFSKSITMTYSTEPTSTSWIPLTEMKHYAVCVPVAVLGTSDIIISVGKEVLLYQSELNSWSSLAEMNTTRYRNKLAVLHGKVYSIGGNMNGFSGPTLASVEVYDRSQNKWTAGVPLPQPRCQHAAVVLDGSIYVMGGMDGEQKSTSAVYCFSPGDLQWRSLQDMPGKDKYVTATVLNGSIYAGLGSHIFCFTPGKDSGIWSVVASGIPFYFGMTVFGGKVYIYGGCNKNKDSVTQNVLCLDPETQSLNRVGSMPTGLYGHTCVTILKYC</sequence>
<accession>C3YA67</accession>